<feature type="transmembrane region" description="Helical" evidence="9">
    <location>
        <begin position="146"/>
        <end position="166"/>
    </location>
</feature>
<dbReference type="GO" id="GO:0008324">
    <property type="term" value="F:monoatomic cation transmembrane transporter activity"/>
    <property type="evidence" value="ECO:0007669"/>
    <property type="project" value="InterPro"/>
</dbReference>
<feature type="region of interest" description="Disordered" evidence="8">
    <location>
        <begin position="95"/>
        <end position="114"/>
    </location>
</feature>
<feature type="transmembrane region" description="Helical" evidence="9">
    <location>
        <begin position="667"/>
        <end position="694"/>
    </location>
</feature>
<keyword evidence="5 9" id="KW-1133">Transmembrane helix</keyword>
<evidence type="ECO:0000256" key="9">
    <source>
        <dbReference type="SAM" id="Phobius"/>
    </source>
</evidence>
<dbReference type="OrthoDB" id="4600at2759"/>
<dbReference type="OMA" id="CLFVMCA"/>
<keyword evidence="12" id="KW-1185">Reference proteome</keyword>
<evidence type="ECO:0000256" key="8">
    <source>
        <dbReference type="SAM" id="MobiDB-lite"/>
    </source>
</evidence>
<evidence type="ECO:0000313" key="11">
    <source>
        <dbReference type="EMBL" id="KAA8494544.1"/>
    </source>
</evidence>
<feature type="transmembrane region" description="Helical" evidence="9">
    <location>
        <begin position="706"/>
        <end position="727"/>
    </location>
</feature>
<evidence type="ECO:0000313" key="12">
    <source>
        <dbReference type="Proteomes" id="UP000324585"/>
    </source>
</evidence>
<feature type="transmembrane region" description="Helical" evidence="9">
    <location>
        <begin position="747"/>
        <end position="769"/>
    </location>
</feature>
<organism evidence="11 12">
    <name type="scientific">Porphyridium purpureum</name>
    <name type="common">Red alga</name>
    <name type="synonym">Porphyridium cruentum</name>
    <dbReference type="NCBI Taxonomy" id="35688"/>
    <lineage>
        <taxon>Eukaryota</taxon>
        <taxon>Rhodophyta</taxon>
        <taxon>Bangiophyceae</taxon>
        <taxon>Porphyridiales</taxon>
        <taxon>Porphyridiaceae</taxon>
        <taxon>Porphyridium</taxon>
    </lineage>
</organism>
<dbReference type="InterPro" id="IPR051679">
    <property type="entry name" value="DASS-Related_Transporters"/>
</dbReference>
<dbReference type="PROSITE" id="PS01271">
    <property type="entry name" value="NA_SULFATE"/>
    <property type="match status" value="1"/>
</dbReference>
<evidence type="ECO:0000256" key="4">
    <source>
        <dbReference type="ARBA" id="ARBA00022737"/>
    </source>
</evidence>
<gene>
    <name evidence="11" type="ORF">FVE85_2785</name>
</gene>
<dbReference type="GO" id="GO:0005886">
    <property type="term" value="C:plasma membrane"/>
    <property type="evidence" value="ECO:0007669"/>
    <property type="project" value="TreeGrafter"/>
</dbReference>
<dbReference type="Pfam" id="PF02080">
    <property type="entry name" value="TrkA_C"/>
    <property type="match status" value="2"/>
</dbReference>
<dbReference type="InterPro" id="IPR006037">
    <property type="entry name" value="RCK_C"/>
</dbReference>
<dbReference type="AlphaFoldDB" id="A0A5J4YV28"/>
<proteinExistence type="inferred from homology"/>
<dbReference type="PANTHER" id="PTHR43652:SF2">
    <property type="entry name" value="BASIC AMINO ACID ANTIPORTER YFCC-RELATED"/>
    <property type="match status" value="1"/>
</dbReference>
<dbReference type="GO" id="GO:0015116">
    <property type="term" value="F:sulfate transmembrane transporter activity"/>
    <property type="evidence" value="ECO:0007669"/>
    <property type="project" value="UniProtKB-ARBA"/>
</dbReference>
<comment type="caution">
    <text evidence="11">The sequence shown here is derived from an EMBL/GenBank/DDBJ whole genome shotgun (WGS) entry which is preliminary data.</text>
</comment>
<name>A0A5J4YV28_PORPP</name>
<evidence type="ECO:0000259" key="10">
    <source>
        <dbReference type="PROSITE" id="PS51202"/>
    </source>
</evidence>
<dbReference type="Gene3D" id="3.30.70.1450">
    <property type="entry name" value="Regulator of K+ conductance, C-terminal domain"/>
    <property type="match status" value="2"/>
</dbReference>
<accession>A0A5J4YV28</accession>
<dbReference type="Proteomes" id="UP000324585">
    <property type="component" value="Unassembled WGS sequence"/>
</dbReference>
<dbReference type="InterPro" id="IPR031312">
    <property type="entry name" value="Na/sul_symport_CS"/>
</dbReference>
<feature type="transmembrane region" description="Helical" evidence="9">
    <location>
        <begin position="573"/>
        <end position="595"/>
    </location>
</feature>
<feature type="domain" description="RCK C-terminal" evidence="10">
    <location>
        <begin position="473"/>
        <end position="557"/>
    </location>
</feature>
<reference evidence="12" key="1">
    <citation type="journal article" date="2019" name="Nat. Commun.">
        <title>Expansion of phycobilisome linker gene families in mesophilic red algae.</title>
        <authorList>
            <person name="Lee J."/>
            <person name="Kim D."/>
            <person name="Bhattacharya D."/>
            <person name="Yoon H.S."/>
        </authorList>
    </citation>
    <scope>NUCLEOTIDE SEQUENCE [LARGE SCALE GENOMIC DNA]</scope>
    <source>
        <strain evidence="12">CCMP 1328</strain>
    </source>
</reference>
<dbReference type="FunFam" id="3.30.70.1450:FF:000009">
    <property type="entry name" value="SLC13 family permease"/>
    <property type="match status" value="1"/>
</dbReference>
<dbReference type="InterPro" id="IPR036721">
    <property type="entry name" value="RCK_C_sf"/>
</dbReference>
<evidence type="ECO:0000256" key="1">
    <source>
        <dbReference type="ARBA" id="ARBA00004141"/>
    </source>
</evidence>
<feature type="transmembrane region" description="Helical" evidence="9">
    <location>
        <begin position="270"/>
        <end position="290"/>
    </location>
</feature>
<feature type="transmembrane region" description="Helical" evidence="9">
    <location>
        <begin position="311"/>
        <end position="333"/>
    </location>
</feature>
<keyword evidence="6 9" id="KW-0472">Membrane</keyword>
<keyword evidence="4" id="KW-0677">Repeat</keyword>
<dbReference type="EMBL" id="VRMN01000004">
    <property type="protein sequence ID" value="KAA8494544.1"/>
    <property type="molecule type" value="Genomic_DNA"/>
</dbReference>
<evidence type="ECO:0000256" key="3">
    <source>
        <dbReference type="ARBA" id="ARBA00022692"/>
    </source>
</evidence>
<evidence type="ECO:0000256" key="6">
    <source>
        <dbReference type="ARBA" id="ARBA00023136"/>
    </source>
</evidence>
<dbReference type="GO" id="GO:0006813">
    <property type="term" value="P:potassium ion transport"/>
    <property type="evidence" value="ECO:0007669"/>
    <property type="project" value="InterPro"/>
</dbReference>
<feature type="domain" description="RCK C-terminal" evidence="10">
    <location>
        <begin position="380"/>
        <end position="466"/>
    </location>
</feature>
<feature type="transmembrane region" description="Helical" evidence="9">
    <location>
        <begin position="218"/>
        <end position="236"/>
    </location>
</feature>
<evidence type="ECO:0000256" key="5">
    <source>
        <dbReference type="ARBA" id="ARBA00022989"/>
    </source>
</evidence>
<dbReference type="Pfam" id="PF03600">
    <property type="entry name" value="CitMHS"/>
    <property type="match status" value="1"/>
</dbReference>
<protein>
    <submittedName>
        <fullName evidence="11">Putative sulfur deprivation response regulator</fullName>
    </submittedName>
</protein>
<comment type="similarity">
    <text evidence="7">Belongs to the divalent anion:Na+ symporter (DASS) superfamily. Na+/sulfate symporter (TC 2.A.47.4) family.</text>
</comment>
<feature type="transmembrane region" description="Helical" evidence="9">
    <location>
        <begin position="627"/>
        <end position="647"/>
    </location>
</feature>
<dbReference type="PANTHER" id="PTHR43652">
    <property type="entry name" value="BASIC AMINO ACID ANTIPORTER YFCC-RELATED"/>
    <property type="match status" value="1"/>
</dbReference>
<dbReference type="SUPFAM" id="SSF116726">
    <property type="entry name" value="TrkA C-terminal domain-like"/>
    <property type="match status" value="2"/>
</dbReference>
<keyword evidence="2" id="KW-0813">Transport</keyword>
<feature type="transmembrane region" description="Helical" evidence="9">
    <location>
        <begin position="601"/>
        <end position="620"/>
    </location>
</feature>
<sequence length="772" mass="83295">MVIVTSSSSSSPAAGPCEEELSDIAMAKAGRDVVVSRSPRAMCRGSELDLYLLGLHDSEIEARIGRIDALSDAATKAQSSVAGDTYTEAAAYEEHSERSVTFPENPEEHAARHYRPPRKTPLTVYREAGCWAAAKWTLLKFLTDNWGILLFLLIATVGLVLLGTLSFGPLSWKGWFAIAVTLIMLTLLVKNTFPTHIVMMGAVTVLLAFTIIEPSQALIGFSNVGVATVAVLFAVAEGIQRTSLLRPLFRVVLGKGTSLFWVQVRLFTTIAIVSAFLNNTPVVAMLIPIIEQWCRKTGTSASKILMPMNDATILGGTVTLLGTSTNLIVVGLAEEANLIDQNGQPLSFSIFGISPVGAPVCVIGIIYLLIASRFLKDRKTGLGELVKNPREYTVALKVEPKSPIIGETVQEAGLRQLEGLFLVELTREDGQSFPAPGPELRIESGDVMLFAGVVETVTELYLIPGLVPATAETEKIQAERHRRRLIEVVISRSSHMVGMTVKETHFRTRYRAAIIAIHRHGEHVTEKIGNIELRAGDVLLVECGEEFFEENKHNHNFALISEVNNSQPPRSDIVHMVIAGSLAVMMIAISTAGLLPLFTTALLALFGMVLFGCCTFSQAGAAVSIPVLLAIACSFAVSEGLSGTGAAEEFADFIVSVFDFSQVGLLFGIYLGTAILSAVITNNAAVTLFFPIIADPQTGIIYTQNLNPYAALYTMMLAASSSFSTPIGYQTNLMVHGPGGYSFLDWVIFGFPLQVILAVVSVILCYYIFPSA</sequence>
<evidence type="ECO:0000256" key="2">
    <source>
        <dbReference type="ARBA" id="ARBA00022448"/>
    </source>
</evidence>
<comment type="subcellular location">
    <subcellularLocation>
        <location evidence="1">Membrane</location>
        <topology evidence="1">Multi-pass membrane protein</topology>
    </subcellularLocation>
</comment>
<evidence type="ECO:0000256" key="7">
    <source>
        <dbReference type="ARBA" id="ARBA00061614"/>
    </source>
</evidence>
<dbReference type="PROSITE" id="PS51202">
    <property type="entry name" value="RCK_C"/>
    <property type="match status" value="2"/>
</dbReference>
<feature type="transmembrane region" description="Helical" evidence="9">
    <location>
        <begin position="196"/>
        <end position="212"/>
    </location>
</feature>
<feature type="transmembrane region" description="Helical" evidence="9">
    <location>
        <begin position="345"/>
        <end position="370"/>
    </location>
</feature>
<keyword evidence="3 9" id="KW-0812">Transmembrane</keyword>
<dbReference type="InterPro" id="IPR004680">
    <property type="entry name" value="Cit_transptr-like_dom"/>
</dbReference>